<dbReference type="PANTHER" id="PTHR45977">
    <property type="entry name" value="TARGET OF ERK KINASE MPK-1"/>
    <property type="match status" value="1"/>
</dbReference>
<dbReference type="InterPro" id="IPR001841">
    <property type="entry name" value="Znf_RING"/>
</dbReference>
<gene>
    <name evidence="15" type="ORF">BATDEDRAFT_37445</name>
</gene>
<dbReference type="GO" id="GO:0006511">
    <property type="term" value="P:ubiquitin-dependent protein catabolic process"/>
    <property type="evidence" value="ECO:0000318"/>
    <property type="project" value="GO_Central"/>
</dbReference>
<dbReference type="PROSITE" id="PS50089">
    <property type="entry name" value="ZF_RING_2"/>
    <property type="match status" value="1"/>
</dbReference>
<keyword evidence="7 12" id="KW-0863">Zinc-finger</keyword>
<dbReference type="EC" id="2.3.2.27" evidence="3"/>
<dbReference type="GeneID" id="18241413"/>
<accession>F4PBP3</accession>
<dbReference type="GO" id="GO:0061630">
    <property type="term" value="F:ubiquitin protein ligase activity"/>
    <property type="evidence" value="ECO:0000318"/>
    <property type="project" value="GO_Central"/>
</dbReference>
<evidence type="ECO:0000256" key="7">
    <source>
        <dbReference type="ARBA" id="ARBA00022771"/>
    </source>
</evidence>
<evidence type="ECO:0000256" key="8">
    <source>
        <dbReference type="ARBA" id="ARBA00022786"/>
    </source>
</evidence>
<evidence type="ECO:0000256" key="2">
    <source>
        <dbReference type="ARBA" id="ARBA00004141"/>
    </source>
</evidence>
<protein>
    <recommendedName>
        <fullName evidence="3">RING-type E3 ubiquitin transferase</fullName>
        <ecNumber evidence="3">2.3.2.27</ecNumber>
    </recommendedName>
</protein>
<dbReference type="InParanoid" id="F4PBP3"/>
<organism evidence="15 16">
    <name type="scientific">Batrachochytrium dendrobatidis (strain JAM81 / FGSC 10211)</name>
    <name type="common">Frog chytrid fungus</name>
    <dbReference type="NCBI Taxonomy" id="684364"/>
    <lineage>
        <taxon>Eukaryota</taxon>
        <taxon>Fungi</taxon>
        <taxon>Fungi incertae sedis</taxon>
        <taxon>Chytridiomycota</taxon>
        <taxon>Chytridiomycota incertae sedis</taxon>
        <taxon>Chytridiomycetes</taxon>
        <taxon>Rhizophydiales</taxon>
        <taxon>Rhizophydiales incertae sedis</taxon>
        <taxon>Batrachochytrium</taxon>
    </lineage>
</organism>
<evidence type="ECO:0000256" key="9">
    <source>
        <dbReference type="ARBA" id="ARBA00022833"/>
    </source>
</evidence>
<dbReference type="InterPro" id="IPR013083">
    <property type="entry name" value="Znf_RING/FYVE/PHD"/>
</dbReference>
<keyword evidence="6" id="KW-0479">Metal-binding</keyword>
<dbReference type="GO" id="GO:0016020">
    <property type="term" value="C:membrane"/>
    <property type="evidence" value="ECO:0007669"/>
    <property type="project" value="UniProtKB-SubCell"/>
</dbReference>
<evidence type="ECO:0000256" key="11">
    <source>
        <dbReference type="ARBA" id="ARBA00023136"/>
    </source>
</evidence>
<keyword evidence="11" id="KW-0472">Membrane</keyword>
<dbReference type="OrthoDB" id="2147776at2759"/>
<dbReference type="GO" id="GO:0016567">
    <property type="term" value="P:protein ubiquitination"/>
    <property type="evidence" value="ECO:0000318"/>
    <property type="project" value="GO_Central"/>
</dbReference>
<comment type="subcellular location">
    <subcellularLocation>
        <location evidence="2">Membrane</location>
        <topology evidence="2">Multi-pass membrane protein</topology>
    </subcellularLocation>
</comment>
<evidence type="ECO:0000259" key="14">
    <source>
        <dbReference type="PROSITE" id="PS50089"/>
    </source>
</evidence>
<evidence type="ECO:0000256" key="1">
    <source>
        <dbReference type="ARBA" id="ARBA00000900"/>
    </source>
</evidence>
<evidence type="ECO:0000256" key="3">
    <source>
        <dbReference type="ARBA" id="ARBA00012483"/>
    </source>
</evidence>
<reference evidence="15 16" key="1">
    <citation type="submission" date="2009-12" db="EMBL/GenBank/DDBJ databases">
        <title>The draft genome of Batrachochytrium dendrobatidis.</title>
        <authorList>
            <consortium name="US DOE Joint Genome Institute (JGI-PGF)"/>
            <person name="Kuo A."/>
            <person name="Salamov A."/>
            <person name="Schmutz J."/>
            <person name="Lucas S."/>
            <person name="Pitluck S."/>
            <person name="Rosenblum E."/>
            <person name="Stajich J."/>
            <person name="Eisen M."/>
            <person name="Grigoriev I.V."/>
        </authorList>
    </citation>
    <scope>NUCLEOTIDE SEQUENCE [LARGE SCALE GENOMIC DNA]</scope>
    <source>
        <strain evidence="16">JAM81 / FGSC 10211</strain>
    </source>
</reference>
<dbReference type="RefSeq" id="XP_006682019.1">
    <property type="nucleotide sequence ID" value="XM_006681956.1"/>
</dbReference>
<dbReference type="AlphaFoldDB" id="F4PBP3"/>
<evidence type="ECO:0000313" key="15">
    <source>
        <dbReference type="EMBL" id="EGF77357.1"/>
    </source>
</evidence>
<evidence type="ECO:0000256" key="10">
    <source>
        <dbReference type="ARBA" id="ARBA00022989"/>
    </source>
</evidence>
<dbReference type="GO" id="GO:0008270">
    <property type="term" value="F:zinc ion binding"/>
    <property type="evidence" value="ECO:0007669"/>
    <property type="project" value="UniProtKB-KW"/>
</dbReference>
<name>F4PBP3_BATDJ</name>
<feature type="compositionally biased region" description="Basic and acidic residues" evidence="13">
    <location>
        <begin position="31"/>
        <end position="40"/>
    </location>
</feature>
<feature type="region of interest" description="Disordered" evidence="13">
    <location>
        <begin position="21"/>
        <end position="44"/>
    </location>
</feature>
<dbReference type="Pfam" id="PF13639">
    <property type="entry name" value="zf-RING_2"/>
    <property type="match status" value="1"/>
</dbReference>
<feature type="domain" description="RING-type" evidence="14">
    <location>
        <begin position="133"/>
        <end position="174"/>
    </location>
</feature>
<keyword evidence="16" id="KW-1185">Reference proteome</keyword>
<dbReference type="SUPFAM" id="SSF57850">
    <property type="entry name" value="RING/U-box"/>
    <property type="match status" value="1"/>
</dbReference>
<evidence type="ECO:0000256" key="13">
    <source>
        <dbReference type="SAM" id="MobiDB-lite"/>
    </source>
</evidence>
<keyword evidence="9" id="KW-0862">Zinc</keyword>
<evidence type="ECO:0000256" key="12">
    <source>
        <dbReference type="PROSITE-ProRule" id="PRU00175"/>
    </source>
</evidence>
<evidence type="ECO:0000313" key="16">
    <source>
        <dbReference type="Proteomes" id="UP000007241"/>
    </source>
</evidence>
<proteinExistence type="predicted"/>
<keyword evidence="10" id="KW-1133">Transmembrane helix</keyword>
<keyword evidence="4" id="KW-0808">Transferase</keyword>
<dbReference type="PANTHER" id="PTHR45977:SF4">
    <property type="entry name" value="RING-TYPE DOMAIN-CONTAINING PROTEIN"/>
    <property type="match status" value="1"/>
</dbReference>
<keyword evidence="5" id="KW-0812">Transmembrane</keyword>
<sequence length="235" mass="26513">MISRFRQRGVLTAGRQQELQQLEGQRMHRSSRQDQLEHHPGALPASKDMIRQIDIVRYCSLSKNESSKDTLEDISVDIHKPVESISPSVDTDICKVNQSNNHIPKAKGTHGITQNKTNVPIKELYISNEDAHCAICIDDYKDGDQLHHLPCGHHLHFVCSKKWLKQRSRCPLCNCCINKSVNCHITVNTLIQPNTDESSFDDIAAHPNETSRSSTMTSSRHVSIVVINSTTETNR</sequence>
<dbReference type="Gene3D" id="3.30.40.10">
    <property type="entry name" value="Zinc/RING finger domain, C3HC4 (zinc finger)"/>
    <property type="match status" value="1"/>
</dbReference>
<evidence type="ECO:0000256" key="5">
    <source>
        <dbReference type="ARBA" id="ARBA00022692"/>
    </source>
</evidence>
<dbReference type="HOGENOM" id="CLU_1180030_0_0_1"/>
<comment type="catalytic activity">
    <reaction evidence="1">
        <text>S-ubiquitinyl-[E2 ubiquitin-conjugating enzyme]-L-cysteine + [acceptor protein]-L-lysine = [E2 ubiquitin-conjugating enzyme]-L-cysteine + N(6)-ubiquitinyl-[acceptor protein]-L-lysine.</text>
        <dbReference type="EC" id="2.3.2.27"/>
    </reaction>
</comment>
<dbReference type="EMBL" id="GL882892">
    <property type="protein sequence ID" value="EGF77357.1"/>
    <property type="molecule type" value="Genomic_DNA"/>
</dbReference>
<dbReference type="SMART" id="SM00184">
    <property type="entry name" value="RING"/>
    <property type="match status" value="1"/>
</dbReference>
<evidence type="ECO:0000256" key="6">
    <source>
        <dbReference type="ARBA" id="ARBA00022723"/>
    </source>
</evidence>
<keyword evidence="8" id="KW-0833">Ubl conjugation pathway</keyword>
<dbReference type="STRING" id="684364.F4PBP3"/>
<dbReference type="Proteomes" id="UP000007241">
    <property type="component" value="Unassembled WGS sequence"/>
</dbReference>
<evidence type="ECO:0000256" key="4">
    <source>
        <dbReference type="ARBA" id="ARBA00022679"/>
    </source>
</evidence>